<dbReference type="Pfam" id="PF13399">
    <property type="entry name" value="LytR_C"/>
    <property type="match status" value="1"/>
</dbReference>
<protein>
    <recommendedName>
        <fullName evidence="2">LytR/CpsA/Psr regulator C-terminal domain-containing protein</fullName>
    </recommendedName>
</protein>
<dbReference type="AlphaFoldDB" id="A0A1F6DC30"/>
<dbReference type="Gene3D" id="3.30.70.2390">
    <property type="match status" value="1"/>
</dbReference>
<dbReference type="STRING" id="1798492.A3C89_03660"/>
<keyword evidence="1" id="KW-1133">Transmembrane helix</keyword>
<gene>
    <name evidence="3" type="ORF">A3C89_03660</name>
</gene>
<name>A0A1F6DC30_9BACT</name>
<evidence type="ECO:0000256" key="1">
    <source>
        <dbReference type="SAM" id="Phobius"/>
    </source>
</evidence>
<dbReference type="InterPro" id="IPR027381">
    <property type="entry name" value="LytR/CpsA/Psr_C"/>
</dbReference>
<proteinExistence type="predicted"/>
<comment type="caution">
    <text evidence="3">The sequence shown here is derived from an EMBL/GenBank/DDBJ whole genome shotgun (WGS) entry which is preliminary data.</text>
</comment>
<dbReference type="Proteomes" id="UP000178794">
    <property type="component" value="Unassembled WGS sequence"/>
</dbReference>
<evidence type="ECO:0000313" key="3">
    <source>
        <dbReference type="EMBL" id="OGG58955.1"/>
    </source>
</evidence>
<evidence type="ECO:0000259" key="2">
    <source>
        <dbReference type="Pfam" id="PF13399"/>
    </source>
</evidence>
<feature type="domain" description="LytR/CpsA/Psr regulator C-terminal" evidence="2">
    <location>
        <begin position="104"/>
        <end position="189"/>
    </location>
</feature>
<keyword evidence="1" id="KW-0812">Transmembrane</keyword>
<feature type="transmembrane region" description="Helical" evidence="1">
    <location>
        <begin position="12"/>
        <end position="30"/>
    </location>
</feature>
<keyword evidence="1" id="KW-0472">Membrane</keyword>
<organism evidence="3 4">
    <name type="scientific">Candidatus Kaiserbacteria bacterium RIFCSPHIGHO2_02_FULL_50_50</name>
    <dbReference type="NCBI Taxonomy" id="1798492"/>
    <lineage>
        <taxon>Bacteria</taxon>
        <taxon>Candidatus Kaiseribacteriota</taxon>
    </lineage>
</organism>
<sequence>MHTHPFYTTRTFYIVMTATFVLALAILFTTTTRDLRAVIEDAFVAETSAVQELTVENEHYLALKQKLKLPDVAPREVAGALPATSTTPTEVAATSTPALVPSDYTLAVRNGTSVNGLAGKLADTLLTAGFAKAVTGNATPQAVTEIYIKEDIRTEVFALLKTTAPELLEGAQLMANNPTSADIVIILGSK</sequence>
<dbReference type="EMBL" id="MFLF01000021">
    <property type="protein sequence ID" value="OGG58955.1"/>
    <property type="molecule type" value="Genomic_DNA"/>
</dbReference>
<reference evidence="3 4" key="1">
    <citation type="journal article" date="2016" name="Nat. Commun.">
        <title>Thousands of microbial genomes shed light on interconnected biogeochemical processes in an aquifer system.</title>
        <authorList>
            <person name="Anantharaman K."/>
            <person name="Brown C.T."/>
            <person name="Hug L.A."/>
            <person name="Sharon I."/>
            <person name="Castelle C.J."/>
            <person name="Probst A.J."/>
            <person name="Thomas B.C."/>
            <person name="Singh A."/>
            <person name="Wilkins M.J."/>
            <person name="Karaoz U."/>
            <person name="Brodie E.L."/>
            <person name="Williams K.H."/>
            <person name="Hubbard S.S."/>
            <person name="Banfield J.F."/>
        </authorList>
    </citation>
    <scope>NUCLEOTIDE SEQUENCE [LARGE SCALE GENOMIC DNA]</scope>
</reference>
<evidence type="ECO:0000313" key="4">
    <source>
        <dbReference type="Proteomes" id="UP000178794"/>
    </source>
</evidence>
<accession>A0A1F6DC30</accession>